<gene>
    <name evidence="2" type="ORF">PVL29_007827</name>
</gene>
<proteinExistence type="predicted"/>
<evidence type="ECO:0000313" key="3">
    <source>
        <dbReference type="Proteomes" id="UP001168098"/>
    </source>
</evidence>
<keyword evidence="3" id="KW-1185">Reference proteome</keyword>
<organism evidence="2 3">
    <name type="scientific">Vitis rotundifolia</name>
    <name type="common">Muscadine grape</name>
    <dbReference type="NCBI Taxonomy" id="103349"/>
    <lineage>
        <taxon>Eukaryota</taxon>
        <taxon>Viridiplantae</taxon>
        <taxon>Streptophyta</taxon>
        <taxon>Embryophyta</taxon>
        <taxon>Tracheophyta</taxon>
        <taxon>Spermatophyta</taxon>
        <taxon>Magnoliopsida</taxon>
        <taxon>eudicotyledons</taxon>
        <taxon>Gunneridae</taxon>
        <taxon>Pentapetalae</taxon>
        <taxon>rosids</taxon>
        <taxon>Vitales</taxon>
        <taxon>Vitaceae</taxon>
        <taxon>Viteae</taxon>
        <taxon>Vitis</taxon>
    </lineage>
</organism>
<feature type="region of interest" description="Disordered" evidence="1">
    <location>
        <begin position="1"/>
        <end position="104"/>
    </location>
</feature>
<comment type="caution">
    <text evidence="2">The sequence shown here is derived from an EMBL/GenBank/DDBJ whole genome shotgun (WGS) entry which is preliminary data.</text>
</comment>
<name>A0AA39A0X7_VITRO</name>
<dbReference type="EMBL" id="JARBHA010000006">
    <property type="protein sequence ID" value="KAJ9698943.1"/>
    <property type="molecule type" value="Genomic_DNA"/>
</dbReference>
<evidence type="ECO:0000256" key="1">
    <source>
        <dbReference type="SAM" id="MobiDB-lite"/>
    </source>
</evidence>
<dbReference type="AlphaFoldDB" id="A0AA39A0X7"/>
<accession>A0AA39A0X7</accession>
<feature type="compositionally biased region" description="Basic and acidic residues" evidence="1">
    <location>
        <begin position="63"/>
        <end position="75"/>
    </location>
</feature>
<reference evidence="2 3" key="1">
    <citation type="journal article" date="2023" name="BMC Biotechnol.">
        <title>Vitis rotundifolia cv Carlos genome sequencing.</title>
        <authorList>
            <person name="Huff M."/>
            <person name="Hulse-Kemp A."/>
            <person name="Scheffler B."/>
            <person name="Youngblood R."/>
            <person name="Simpson S."/>
            <person name="Babiker E."/>
            <person name="Staton M."/>
        </authorList>
    </citation>
    <scope>NUCLEOTIDE SEQUENCE [LARGE SCALE GENOMIC DNA]</scope>
    <source>
        <tissue evidence="2">Leaf</tissue>
    </source>
</reference>
<protein>
    <submittedName>
        <fullName evidence="2">Uncharacterized protein</fullName>
    </submittedName>
</protein>
<dbReference type="Proteomes" id="UP001168098">
    <property type="component" value="Unassembled WGS sequence"/>
</dbReference>
<sequence length="129" mass="13945">MDCPPKSLRRVRDVPWINVKGSGDPKDGPKPIVTDPSPGPAPFKEGPCKRGSPAFFKPIRTSTRPEEDGPTDRKSTGTQIFDPTWIRPSVRSLPPPSTCSSVPSADSASVLTITLSSTHVPHHHPKPLH</sequence>
<evidence type="ECO:0000313" key="2">
    <source>
        <dbReference type="EMBL" id="KAJ9698943.1"/>
    </source>
</evidence>